<evidence type="ECO:0000313" key="1">
    <source>
        <dbReference type="EMBL" id="ODC03159.1"/>
    </source>
</evidence>
<dbReference type="RefSeq" id="WP_068997575.1">
    <property type="nucleotide sequence ID" value="NZ_MDTQ01000001.1"/>
</dbReference>
<evidence type="ECO:0000313" key="2">
    <source>
        <dbReference type="Proteomes" id="UP000094291"/>
    </source>
</evidence>
<evidence type="ECO:0008006" key="3">
    <source>
        <dbReference type="Google" id="ProtNLM"/>
    </source>
</evidence>
<gene>
    <name evidence="1" type="ORF">BFW38_05960</name>
</gene>
<dbReference type="Pfam" id="PF10707">
    <property type="entry name" value="YrbL-PhoP_reg"/>
    <property type="match status" value="1"/>
</dbReference>
<dbReference type="Proteomes" id="UP000094291">
    <property type="component" value="Unassembled WGS sequence"/>
</dbReference>
<comment type="caution">
    <text evidence="1">The sequence shown here is derived from an EMBL/GenBank/DDBJ whole genome shotgun (WGS) entry which is preliminary data.</text>
</comment>
<proteinExistence type="predicted"/>
<protein>
    <recommendedName>
        <fullName evidence="3">Protein kinase domain-containing protein</fullName>
    </recommendedName>
</protein>
<dbReference type="STRING" id="197479.BFW38_05960"/>
<name>A0A1E2V819_9GAMM</name>
<dbReference type="InterPro" id="IPR019647">
    <property type="entry name" value="PhoP_reg_network_YrbL"/>
</dbReference>
<accession>A0A1E2V819</accession>
<organism evidence="1 2">
    <name type="scientific">Terasakiispira papahanaumokuakeensis</name>
    <dbReference type="NCBI Taxonomy" id="197479"/>
    <lineage>
        <taxon>Bacteria</taxon>
        <taxon>Pseudomonadati</taxon>
        <taxon>Pseudomonadota</taxon>
        <taxon>Gammaproteobacteria</taxon>
        <taxon>Oceanospirillales</taxon>
        <taxon>Terasakiispira</taxon>
    </lineage>
</organism>
<sequence>MKRRFSDIEVQSSPHHETSKNNLLLYFYTLRPPGLTMIQLSPSLLIGKGTERLCYQHPDDPQKCIKVTHNKAHSKHQNEKDAVYYRVLKARHIPFTHIPQCYGWIETSLGSGLCFDLIKSDSDQTLPSLNQGLEDHTFSLNEIRPALNQLYQYLYQYRIFTSDLRETNIICQPKGTSWHCFLIDGLGDRDFIKLAAHSKWLGHLKVNRQWRKFEKRLEKWRPS</sequence>
<dbReference type="EMBL" id="MDTQ01000001">
    <property type="protein sequence ID" value="ODC03159.1"/>
    <property type="molecule type" value="Genomic_DNA"/>
</dbReference>
<reference evidence="1 2" key="1">
    <citation type="submission" date="2016-08" db="EMBL/GenBank/DDBJ databases">
        <authorList>
            <person name="Seilhamer J.J."/>
        </authorList>
    </citation>
    <scope>NUCLEOTIDE SEQUENCE [LARGE SCALE GENOMIC DNA]</scope>
    <source>
        <strain evidence="1 2">PH27A</strain>
    </source>
</reference>
<keyword evidence="2" id="KW-1185">Reference proteome</keyword>
<dbReference type="AlphaFoldDB" id="A0A1E2V819"/>